<dbReference type="InterPro" id="IPR036390">
    <property type="entry name" value="WH_DNA-bd_sf"/>
</dbReference>
<dbReference type="InterPro" id="IPR000835">
    <property type="entry name" value="HTH_MarR-typ"/>
</dbReference>
<dbReference type="RefSeq" id="WP_380138443.1">
    <property type="nucleotide sequence ID" value="NZ_JBHLUI010000009.1"/>
</dbReference>
<dbReference type="EMBL" id="JBHMDM010000003">
    <property type="protein sequence ID" value="MFB9376373.1"/>
    <property type="molecule type" value="Genomic_DNA"/>
</dbReference>
<protein>
    <submittedName>
        <fullName evidence="2">MarR family winged helix-turn-helix transcriptional regulator</fullName>
    </submittedName>
</protein>
<comment type="caution">
    <text evidence="2">The sequence shown here is derived from an EMBL/GenBank/DDBJ whole genome shotgun (WGS) entry which is preliminary data.</text>
</comment>
<evidence type="ECO:0000259" key="1">
    <source>
        <dbReference type="PROSITE" id="PS50995"/>
    </source>
</evidence>
<keyword evidence="3" id="KW-1185">Reference proteome</keyword>
<dbReference type="SUPFAM" id="SSF46785">
    <property type="entry name" value="Winged helix' DNA-binding domain"/>
    <property type="match status" value="1"/>
</dbReference>
<sequence>MVENPGGRTAGPGAVRWLDAEEQRVWRTWLASTRLVLERVERRMQQESGLVFTYYEMLVRLSEAPGRRLRMSALAETSLSSRSRTSHAAARLEAEGWIRREACESDGRGFEAVLTDAGLAALEAAAPAHVSTVRETLFDRLSPEQTRQLREISEVLLGHLTATGSVSPVPLCPEQDEAVDLAV</sequence>
<dbReference type="PANTHER" id="PTHR33164:SF99">
    <property type="entry name" value="MARR FAMILY REGULATORY PROTEIN"/>
    <property type="match status" value="1"/>
</dbReference>
<accession>A0ABV5LQQ4</accession>
<gene>
    <name evidence="2" type="ORF">ACFFVI_05285</name>
</gene>
<dbReference type="SMART" id="SM00347">
    <property type="entry name" value="HTH_MARR"/>
    <property type="match status" value="1"/>
</dbReference>
<evidence type="ECO:0000313" key="3">
    <source>
        <dbReference type="Proteomes" id="UP001589748"/>
    </source>
</evidence>
<feature type="domain" description="HTH marR-type" evidence="1">
    <location>
        <begin position="22"/>
        <end position="158"/>
    </location>
</feature>
<organism evidence="2 3">
    <name type="scientific">Kineococcus gynurae</name>
    <dbReference type="NCBI Taxonomy" id="452979"/>
    <lineage>
        <taxon>Bacteria</taxon>
        <taxon>Bacillati</taxon>
        <taxon>Actinomycetota</taxon>
        <taxon>Actinomycetes</taxon>
        <taxon>Kineosporiales</taxon>
        <taxon>Kineosporiaceae</taxon>
        <taxon>Kineococcus</taxon>
    </lineage>
</organism>
<dbReference type="Gene3D" id="1.10.10.10">
    <property type="entry name" value="Winged helix-like DNA-binding domain superfamily/Winged helix DNA-binding domain"/>
    <property type="match status" value="1"/>
</dbReference>
<dbReference type="InterPro" id="IPR036388">
    <property type="entry name" value="WH-like_DNA-bd_sf"/>
</dbReference>
<proteinExistence type="predicted"/>
<name>A0ABV5LQQ4_9ACTN</name>
<dbReference type="Pfam" id="PF12802">
    <property type="entry name" value="MarR_2"/>
    <property type="match status" value="1"/>
</dbReference>
<dbReference type="PANTHER" id="PTHR33164">
    <property type="entry name" value="TRANSCRIPTIONAL REGULATOR, MARR FAMILY"/>
    <property type="match status" value="1"/>
</dbReference>
<dbReference type="InterPro" id="IPR039422">
    <property type="entry name" value="MarR/SlyA-like"/>
</dbReference>
<evidence type="ECO:0000313" key="2">
    <source>
        <dbReference type="EMBL" id="MFB9376373.1"/>
    </source>
</evidence>
<reference evidence="2 3" key="1">
    <citation type="submission" date="2024-09" db="EMBL/GenBank/DDBJ databases">
        <authorList>
            <person name="Sun Q."/>
            <person name="Mori K."/>
        </authorList>
    </citation>
    <scope>NUCLEOTIDE SEQUENCE [LARGE SCALE GENOMIC DNA]</scope>
    <source>
        <strain evidence="2 3">TISTR 1856</strain>
    </source>
</reference>
<dbReference type="PROSITE" id="PS50995">
    <property type="entry name" value="HTH_MARR_2"/>
    <property type="match status" value="1"/>
</dbReference>
<dbReference type="Proteomes" id="UP001589748">
    <property type="component" value="Unassembled WGS sequence"/>
</dbReference>